<dbReference type="CDD" id="cd17546">
    <property type="entry name" value="REC_hyHK_CKI1_RcsC-like"/>
    <property type="match status" value="1"/>
</dbReference>
<dbReference type="InterPro" id="IPR001789">
    <property type="entry name" value="Sig_transdc_resp-reg_receiver"/>
</dbReference>
<evidence type="ECO:0000256" key="1">
    <source>
        <dbReference type="ARBA" id="ARBA00000085"/>
    </source>
</evidence>
<dbReference type="InterPro" id="IPR003594">
    <property type="entry name" value="HATPase_dom"/>
</dbReference>
<dbReference type="Proteomes" id="UP000187526">
    <property type="component" value="Unassembled WGS sequence"/>
</dbReference>
<dbReference type="EMBL" id="MTHD01000001">
    <property type="protein sequence ID" value="OMG56394.1"/>
    <property type="molecule type" value="Genomic_DNA"/>
</dbReference>
<dbReference type="STRING" id="418702.BJN45_01905"/>
<feature type="domain" description="Response regulatory" evidence="21">
    <location>
        <begin position="682"/>
        <end position="798"/>
    </location>
</feature>
<feature type="transmembrane region" description="Helical" evidence="19">
    <location>
        <begin position="12"/>
        <end position="35"/>
    </location>
</feature>
<dbReference type="SMART" id="SM00388">
    <property type="entry name" value="HisKA"/>
    <property type="match status" value="1"/>
</dbReference>
<evidence type="ECO:0000256" key="2">
    <source>
        <dbReference type="ARBA" id="ARBA00004651"/>
    </source>
</evidence>
<comment type="subcellular location">
    <subcellularLocation>
        <location evidence="2">Cell membrane</location>
        <topology evidence="2">Multi-pass membrane protein</topology>
    </subcellularLocation>
</comment>
<dbReference type="PROSITE" id="PS50109">
    <property type="entry name" value="HIS_KIN"/>
    <property type="match status" value="1"/>
</dbReference>
<dbReference type="Pfam" id="PF00512">
    <property type="entry name" value="HisKA"/>
    <property type="match status" value="1"/>
</dbReference>
<accession>A0A1R1ICI1</accession>
<keyword evidence="13 19" id="KW-0472">Membrane</keyword>
<dbReference type="GO" id="GO:0000155">
    <property type="term" value="F:phosphorelay sensor kinase activity"/>
    <property type="evidence" value="ECO:0007669"/>
    <property type="project" value="InterPro"/>
</dbReference>
<dbReference type="InterPro" id="IPR011006">
    <property type="entry name" value="CheY-like_superfamily"/>
</dbReference>
<dbReference type="Gene3D" id="3.40.50.2300">
    <property type="match status" value="1"/>
</dbReference>
<evidence type="ECO:0000313" key="22">
    <source>
        <dbReference type="EMBL" id="OMG56394.1"/>
    </source>
</evidence>
<dbReference type="PROSITE" id="PS50110">
    <property type="entry name" value="RESPONSE_REGULATORY"/>
    <property type="match status" value="1"/>
</dbReference>
<dbReference type="PRINTS" id="PR00344">
    <property type="entry name" value="BCTRLSENSOR"/>
</dbReference>
<dbReference type="CDD" id="cd16922">
    <property type="entry name" value="HATPase_EvgS-ArcB-TorS-like"/>
    <property type="match status" value="1"/>
</dbReference>
<evidence type="ECO:0000259" key="20">
    <source>
        <dbReference type="PROSITE" id="PS50109"/>
    </source>
</evidence>
<dbReference type="InterPro" id="IPR005467">
    <property type="entry name" value="His_kinase_dom"/>
</dbReference>
<dbReference type="InterPro" id="IPR003661">
    <property type="entry name" value="HisK_dim/P_dom"/>
</dbReference>
<dbReference type="OrthoDB" id="9813903at2"/>
<dbReference type="FunFam" id="1.10.287.130:FF:000002">
    <property type="entry name" value="Two-component osmosensing histidine kinase"/>
    <property type="match status" value="1"/>
</dbReference>
<organism evidence="22 23">
    <name type="scientific">Azonexus hydrophilus</name>
    <dbReference type="NCBI Taxonomy" id="418702"/>
    <lineage>
        <taxon>Bacteria</taxon>
        <taxon>Pseudomonadati</taxon>
        <taxon>Pseudomonadota</taxon>
        <taxon>Betaproteobacteria</taxon>
        <taxon>Rhodocyclales</taxon>
        <taxon>Azonexaceae</taxon>
        <taxon>Azonexus</taxon>
    </lineage>
</organism>
<dbReference type="CDD" id="cd00082">
    <property type="entry name" value="HisKA"/>
    <property type="match status" value="1"/>
</dbReference>
<evidence type="ECO:0000256" key="16">
    <source>
        <dbReference type="ARBA" id="ARBA00068150"/>
    </source>
</evidence>
<dbReference type="EC" id="2.7.13.3" evidence="3"/>
<keyword evidence="5 18" id="KW-0597">Phosphoprotein</keyword>
<comment type="function">
    <text evidence="14">Member of the two-component regulatory system BvgS/BvgA. Phosphorylates BvgA via a four-step phosphorelay in response to environmental signals.</text>
</comment>
<dbReference type="InterPro" id="IPR036097">
    <property type="entry name" value="HisK_dim/P_sf"/>
</dbReference>
<evidence type="ECO:0000256" key="12">
    <source>
        <dbReference type="ARBA" id="ARBA00023012"/>
    </source>
</evidence>
<evidence type="ECO:0000256" key="9">
    <source>
        <dbReference type="ARBA" id="ARBA00022777"/>
    </source>
</evidence>
<evidence type="ECO:0000259" key="21">
    <source>
        <dbReference type="PROSITE" id="PS50110"/>
    </source>
</evidence>
<dbReference type="Pfam" id="PF00072">
    <property type="entry name" value="Response_reg"/>
    <property type="match status" value="1"/>
</dbReference>
<keyword evidence="11 19" id="KW-1133">Transmembrane helix</keyword>
<dbReference type="GO" id="GO:0005524">
    <property type="term" value="F:ATP binding"/>
    <property type="evidence" value="ECO:0007669"/>
    <property type="project" value="UniProtKB-KW"/>
</dbReference>
<proteinExistence type="predicted"/>
<comment type="catalytic activity">
    <reaction evidence="1">
        <text>ATP + protein L-histidine = ADP + protein N-phospho-L-histidine.</text>
        <dbReference type="EC" id="2.7.13.3"/>
    </reaction>
</comment>
<dbReference type="InterPro" id="IPR004010">
    <property type="entry name" value="Double_Cache_2"/>
</dbReference>
<reference evidence="22 23" key="1">
    <citation type="submission" date="2016-10" db="EMBL/GenBank/DDBJ databases">
        <title>Alkaliphiles isolated from bioreactors.</title>
        <authorList>
            <person name="Salah Z."/>
            <person name="Rout S.P."/>
            <person name="Humphreys P.N."/>
        </authorList>
    </citation>
    <scope>NUCLEOTIDE SEQUENCE [LARGE SCALE GENOMIC DNA]</scope>
    <source>
        <strain evidence="22 23">ZS02</strain>
    </source>
</reference>
<dbReference type="Gene3D" id="3.30.450.20">
    <property type="entry name" value="PAS domain"/>
    <property type="match status" value="2"/>
</dbReference>
<comment type="subunit">
    <text evidence="15">At low DSF concentrations, interacts with RpfF.</text>
</comment>
<evidence type="ECO:0000256" key="7">
    <source>
        <dbReference type="ARBA" id="ARBA00022692"/>
    </source>
</evidence>
<evidence type="ECO:0000256" key="10">
    <source>
        <dbReference type="ARBA" id="ARBA00022840"/>
    </source>
</evidence>
<dbReference type="SUPFAM" id="SSF52172">
    <property type="entry name" value="CheY-like"/>
    <property type="match status" value="1"/>
</dbReference>
<feature type="modified residue" description="4-aspartylphosphate" evidence="18">
    <location>
        <position position="731"/>
    </location>
</feature>
<comment type="caution">
    <text evidence="22">The sequence shown here is derived from an EMBL/GenBank/DDBJ whole genome shotgun (WGS) entry which is preliminary data.</text>
</comment>
<evidence type="ECO:0000256" key="11">
    <source>
        <dbReference type="ARBA" id="ARBA00022989"/>
    </source>
</evidence>
<keyword evidence="10" id="KW-0067">ATP-binding</keyword>
<dbReference type="InterPro" id="IPR036890">
    <property type="entry name" value="HATPase_C_sf"/>
</dbReference>
<evidence type="ECO:0000313" key="23">
    <source>
        <dbReference type="Proteomes" id="UP000187526"/>
    </source>
</evidence>
<evidence type="ECO:0000256" key="14">
    <source>
        <dbReference type="ARBA" id="ARBA00058004"/>
    </source>
</evidence>
<dbReference type="RefSeq" id="WP_076091506.1">
    <property type="nucleotide sequence ID" value="NZ_MTHD01000001.1"/>
</dbReference>
<dbReference type="PANTHER" id="PTHR45339">
    <property type="entry name" value="HYBRID SIGNAL TRANSDUCTION HISTIDINE KINASE J"/>
    <property type="match status" value="1"/>
</dbReference>
<keyword evidence="8" id="KW-0547">Nucleotide-binding</keyword>
<dbReference type="InterPro" id="IPR033480">
    <property type="entry name" value="sCache_2"/>
</dbReference>
<evidence type="ECO:0000256" key="6">
    <source>
        <dbReference type="ARBA" id="ARBA00022679"/>
    </source>
</evidence>
<dbReference type="AlphaFoldDB" id="A0A1R1ICI1"/>
<feature type="transmembrane region" description="Helical" evidence="19">
    <location>
        <begin position="354"/>
        <end position="372"/>
    </location>
</feature>
<dbReference type="SMART" id="SM00448">
    <property type="entry name" value="REC"/>
    <property type="match status" value="1"/>
</dbReference>
<dbReference type="InterPro" id="IPR004358">
    <property type="entry name" value="Sig_transdc_His_kin-like_C"/>
</dbReference>
<evidence type="ECO:0000256" key="15">
    <source>
        <dbReference type="ARBA" id="ARBA00064003"/>
    </source>
</evidence>
<protein>
    <recommendedName>
        <fullName evidence="16">Sensory/regulatory protein RpfC</fullName>
        <ecNumber evidence="3">2.7.13.3</ecNumber>
    </recommendedName>
    <alternativeName>
        <fullName evidence="17">Virulence sensor protein BvgS</fullName>
    </alternativeName>
</protein>
<name>A0A1R1ICI1_9RHOO</name>
<dbReference type="SUPFAM" id="SSF55874">
    <property type="entry name" value="ATPase domain of HSP90 chaperone/DNA topoisomerase II/histidine kinase"/>
    <property type="match status" value="1"/>
</dbReference>
<evidence type="ECO:0000256" key="5">
    <source>
        <dbReference type="ARBA" id="ARBA00022553"/>
    </source>
</evidence>
<dbReference type="FunFam" id="3.30.565.10:FF:000010">
    <property type="entry name" value="Sensor histidine kinase RcsC"/>
    <property type="match status" value="1"/>
</dbReference>
<gene>
    <name evidence="22" type="ORF">BJN45_01905</name>
</gene>
<evidence type="ECO:0000256" key="18">
    <source>
        <dbReference type="PROSITE-ProRule" id="PRU00169"/>
    </source>
</evidence>
<dbReference type="Gene3D" id="1.10.287.130">
    <property type="match status" value="1"/>
</dbReference>
<sequence>MPFVANEKTIPRVHLAGTLLIVVLLALGLGGFLSWKHLSEGQASLQRIEQLASQQVRNRLQAEMDSAVSFIDFTRQRTEEVLRRSLVAQVDTAFQIVEAVHARESGRRPPAEVKRLIVESLRSARFYDGRGYYFIDDMQGQFVLLPTAPQLEGTTNLDNRDDTGHYIMRGLIEAAGKPRGEGFSRYRWYMPDRPQEMADKLAYVRYFAPYDWLIGTGDYLYQWDALQQQAALARLRALRFGSSGYIGVIDRNGVGLLSPAIPEIEGRSVTELTPEQRVSVDRIVAAATPEGAFVRYDWRNPATGAFESKTAQVRIVEPWGWIVIATMYDDEVHSAMAEELRRNTDAGLSNWNELLIVLLGMLVVGVIASLLFSRWTRRFFLEYVAARRQAEAALEEHRQQLETQVSLRTAELAEARDAAEAASRAKSAFLANMSHEIRTPMNAIIGLTHLLRRDEVDDGRRIRLGKIGDAAQHLLGIINSILDLSKIEAGQFGLEAVEFSPQALFDKSLDMLDERAAAKGLRLSLRIDPAVPVRLLGDALRIEQALVNFVGNAIKFSDRGEIRIALERLPDVGERVCLRMVVEDEGIGLSEAEQARLFTAFVQADGSTTRKYGGSGLGLAINRHLAEMMDGEVGVDSRPGEGSRFWMRFCVDPVDPAPQVWHDNGGVPALEVQIAGLHAGKRVLLVEDEPISREVAVDLLELAGLLVDTAEDGSEAVRKVATGDYALVLMDMQMPVMGGLEATRAIRLLPGKAQLPILAMTANAFDEDRQACLAAGMNDHVGKPVDPDILYAALWRWLSAER</sequence>
<evidence type="ECO:0000256" key="17">
    <source>
        <dbReference type="ARBA" id="ARBA00070152"/>
    </source>
</evidence>
<dbReference type="Pfam" id="PF02518">
    <property type="entry name" value="HATPase_c"/>
    <property type="match status" value="1"/>
</dbReference>
<evidence type="ECO:0000256" key="3">
    <source>
        <dbReference type="ARBA" id="ARBA00012438"/>
    </source>
</evidence>
<dbReference type="SUPFAM" id="SSF47384">
    <property type="entry name" value="Homodimeric domain of signal transducing histidine kinase"/>
    <property type="match status" value="1"/>
</dbReference>
<dbReference type="SMART" id="SM01049">
    <property type="entry name" value="Cache_2"/>
    <property type="match status" value="2"/>
</dbReference>
<evidence type="ECO:0000256" key="13">
    <source>
        <dbReference type="ARBA" id="ARBA00023136"/>
    </source>
</evidence>
<evidence type="ECO:0000256" key="4">
    <source>
        <dbReference type="ARBA" id="ARBA00022475"/>
    </source>
</evidence>
<evidence type="ECO:0000256" key="19">
    <source>
        <dbReference type="SAM" id="Phobius"/>
    </source>
</evidence>
<keyword evidence="4" id="KW-1003">Cell membrane</keyword>
<keyword evidence="6" id="KW-0808">Transferase</keyword>
<dbReference type="Gene3D" id="3.30.565.10">
    <property type="entry name" value="Histidine kinase-like ATPase, C-terminal domain"/>
    <property type="match status" value="1"/>
</dbReference>
<dbReference type="GO" id="GO:0005886">
    <property type="term" value="C:plasma membrane"/>
    <property type="evidence" value="ECO:0007669"/>
    <property type="project" value="UniProtKB-SubCell"/>
</dbReference>
<dbReference type="PANTHER" id="PTHR45339:SF5">
    <property type="entry name" value="HISTIDINE KINASE"/>
    <property type="match status" value="1"/>
</dbReference>
<feature type="domain" description="Histidine kinase" evidence="20">
    <location>
        <begin position="432"/>
        <end position="653"/>
    </location>
</feature>
<keyword evidence="9" id="KW-0418">Kinase</keyword>
<keyword evidence="7 19" id="KW-0812">Transmembrane</keyword>
<dbReference type="Pfam" id="PF08269">
    <property type="entry name" value="dCache_2"/>
    <property type="match status" value="1"/>
</dbReference>
<dbReference type="SMART" id="SM00387">
    <property type="entry name" value="HATPase_c"/>
    <property type="match status" value="1"/>
</dbReference>
<keyword evidence="23" id="KW-1185">Reference proteome</keyword>
<keyword evidence="12" id="KW-0902">Two-component regulatory system</keyword>
<evidence type="ECO:0000256" key="8">
    <source>
        <dbReference type="ARBA" id="ARBA00022741"/>
    </source>
</evidence>